<keyword evidence="1" id="KW-0812">Transmembrane</keyword>
<accession>A0A4S4NFG8</accession>
<protein>
    <submittedName>
        <fullName evidence="2">HdeD family acid-resistance protein</fullName>
    </submittedName>
</protein>
<dbReference type="AlphaFoldDB" id="A0A4S4NFG8"/>
<dbReference type="PRINTS" id="PR00173">
    <property type="entry name" value="EDTRNSPORT"/>
</dbReference>
<keyword evidence="1" id="KW-1133">Transmembrane helix</keyword>
<keyword evidence="1" id="KW-0472">Membrane</keyword>
<gene>
    <name evidence="2" type="ORF">E4Z66_08065</name>
</gene>
<evidence type="ECO:0000256" key="1">
    <source>
        <dbReference type="SAM" id="Phobius"/>
    </source>
</evidence>
<proteinExistence type="predicted"/>
<dbReference type="Proteomes" id="UP000306602">
    <property type="component" value="Unassembled WGS sequence"/>
</dbReference>
<organism evidence="2 3">
    <name type="scientific">Aliishimia ponticola</name>
    <dbReference type="NCBI Taxonomy" id="2499833"/>
    <lineage>
        <taxon>Bacteria</taxon>
        <taxon>Pseudomonadati</taxon>
        <taxon>Pseudomonadota</taxon>
        <taxon>Alphaproteobacteria</taxon>
        <taxon>Rhodobacterales</taxon>
        <taxon>Paracoccaceae</taxon>
        <taxon>Aliishimia</taxon>
    </lineage>
</organism>
<dbReference type="GO" id="GO:0005886">
    <property type="term" value="C:plasma membrane"/>
    <property type="evidence" value="ECO:0007669"/>
    <property type="project" value="TreeGrafter"/>
</dbReference>
<feature type="transmembrane region" description="Helical" evidence="1">
    <location>
        <begin position="20"/>
        <end position="38"/>
    </location>
</feature>
<name>A0A4S4NFG8_9RHOB</name>
<dbReference type="InterPro" id="IPR052712">
    <property type="entry name" value="Acid_resist_chaperone_HdeD"/>
</dbReference>
<dbReference type="EMBL" id="SRKY01000002">
    <property type="protein sequence ID" value="THH36888.1"/>
    <property type="molecule type" value="Genomic_DNA"/>
</dbReference>
<feature type="transmembrane region" description="Helical" evidence="1">
    <location>
        <begin position="157"/>
        <end position="179"/>
    </location>
</feature>
<feature type="transmembrane region" description="Helical" evidence="1">
    <location>
        <begin position="130"/>
        <end position="151"/>
    </location>
</feature>
<evidence type="ECO:0000313" key="2">
    <source>
        <dbReference type="EMBL" id="THH36888.1"/>
    </source>
</evidence>
<keyword evidence="3" id="KW-1185">Reference proteome</keyword>
<dbReference type="Pfam" id="PF03729">
    <property type="entry name" value="DUF308"/>
    <property type="match status" value="1"/>
</dbReference>
<dbReference type="RefSeq" id="WP_136462486.1">
    <property type="nucleotide sequence ID" value="NZ_SRKY01000002.1"/>
</dbReference>
<reference evidence="2 3" key="1">
    <citation type="submission" date="2019-04" db="EMBL/GenBank/DDBJ databases">
        <title>Shimia ponticola sp. nov., isolated from seawater.</title>
        <authorList>
            <person name="Kim Y.-O."/>
            <person name="Yoon J.-H."/>
        </authorList>
    </citation>
    <scope>NUCLEOTIDE SEQUENCE [LARGE SCALE GENOMIC DNA]</scope>
    <source>
        <strain evidence="2 3">MYP11</strain>
    </source>
</reference>
<evidence type="ECO:0000313" key="3">
    <source>
        <dbReference type="Proteomes" id="UP000306602"/>
    </source>
</evidence>
<dbReference type="PANTHER" id="PTHR34989">
    <property type="entry name" value="PROTEIN HDED"/>
    <property type="match status" value="1"/>
</dbReference>
<feature type="transmembrane region" description="Helical" evidence="1">
    <location>
        <begin position="100"/>
        <end position="123"/>
    </location>
</feature>
<comment type="caution">
    <text evidence="2">The sequence shown here is derived from an EMBL/GenBank/DDBJ whole genome shotgun (WGS) entry which is preliminary data.</text>
</comment>
<sequence>MTLNSQTRDPEAAIARLRNIWLWIGIVMIALGIGALLMPVLSSLIVGVLIGWLFFISGVVAVASAFPFRGTGLFTWQIVAGLITLITGALLIVFPTQGAVALTVLVGFIFMLTGVAQSFYAFWVRPARGWGWVLTSALLSIALGIFILSALSEASAVLLGLLVGIDFLSTGISMVLIALSARRAGLS</sequence>
<feature type="transmembrane region" description="Helical" evidence="1">
    <location>
        <begin position="73"/>
        <end position="94"/>
    </location>
</feature>
<dbReference type="OrthoDB" id="9815400at2"/>
<feature type="transmembrane region" description="Helical" evidence="1">
    <location>
        <begin position="44"/>
        <end position="66"/>
    </location>
</feature>
<dbReference type="InterPro" id="IPR005325">
    <property type="entry name" value="DUF308_memb"/>
</dbReference>
<dbReference type="PANTHER" id="PTHR34989:SF1">
    <property type="entry name" value="PROTEIN HDED"/>
    <property type="match status" value="1"/>
</dbReference>